<evidence type="ECO:0000313" key="1">
    <source>
        <dbReference type="EMBL" id="QIK77755.1"/>
    </source>
</evidence>
<gene>
    <name evidence="1" type="ORF">G7077_01330</name>
</gene>
<dbReference type="RefSeq" id="WP_166410150.1">
    <property type="nucleotide sequence ID" value="NZ_CP049869.1"/>
</dbReference>
<dbReference type="AlphaFoldDB" id="A0A6G7YLX8"/>
<dbReference type="EMBL" id="CP049869">
    <property type="protein sequence ID" value="QIK77755.1"/>
    <property type="molecule type" value="Genomic_DNA"/>
</dbReference>
<evidence type="ECO:0008006" key="3">
    <source>
        <dbReference type="Google" id="ProtNLM"/>
    </source>
</evidence>
<keyword evidence="2" id="KW-1185">Reference proteome</keyword>
<reference evidence="1 2" key="1">
    <citation type="submission" date="2020-03" db="EMBL/GenBank/DDBJ databases">
        <title>Sphingomonas sp. nov., isolated from fish.</title>
        <authorList>
            <person name="Hyun D.-W."/>
            <person name="Bae J.-W."/>
        </authorList>
    </citation>
    <scope>NUCLEOTIDE SEQUENCE [LARGE SCALE GENOMIC DNA]</scope>
    <source>
        <strain evidence="1 2">HDW15B</strain>
    </source>
</reference>
<sequence>MAFNSSIALVALLQAAAVQPVAPVAAVAPAPAHATIISPAGPSVLRAGAEVPLRMSETINSNNKALREGHRIRMEVASDVLLGGKVVIPAGSPVTAEITEVRRKGMWGKSGRIEARVLSTRVGDRLIRLSGTFDDKGVTGTAGVVTAIALVPVAGFFVTGTSAQILAGSGVKAFLDEDLQIQ</sequence>
<protein>
    <recommendedName>
        <fullName evidence="3">TrbI/VirB10 family protein</fullName>
    </recommendedName>
</protein>
<dbReference type="Proteomes" id="UP000503222">
    <property type="component" value="Chromosome"/>
</dbReference>
<organism evidence="1 2">
    <name type="scientific">Sphingomonas piscis</name>
    <dbReference type="NCBI Taxonomy" id="2714943"/>
    <lineage>
        <taxon>Bacteria</taxon>
        <taxon>Pseudomonadati</taxon>
        <taxon>Pseudomonadota</taxon>
        <taxon>Alphaproteobacteria</taxon>
        <taxon>Sphingomonadales</taxon>
        <taxon>Sphingomonadaceae</taxon>
        <taxon>Sphingomonas</taxon>
    </lineage>
</organism>
<dbReference type="KEGG" id="spii:G7077_01330"/>
<evidence type="ECO:0000313" key="2">
    <source>
        <dbReference type="Proteomes" id="UP000503222"/>
    </source>
</evidence>
<name>A0A6G7YLX8_9SPHN</name>
<proteinExistence type="predicted"/>
<accession>A0A6G7YLX8</accession>